<evidence type="ECO:0000256" key="5">
    <source>
        <dbReference type="ARBA" id="ARBA00022777"/>
    </source>
</evidence>
<evidence type="ECO:0000256" key="2">
    <source>
        <dbReference type="ARBA" id="ARBA00022527"/>
    </source>
</evidence>
<dbReference type="AlphaFoldDB" id="A0A8J8NUG1"/>
<organism evidence="12 13">
    <name type="scientific">Halteria grandinella</name>
    <dbReference type="NCBI Taxonomy" id="5974"/>
    <lineage>
        <taxon>Eukaryota</taxon>
        <taxon>Sar</taxon>
        <taxon>Alveolata</taxon>
        <taxon>Ciliophora</taxon>
        <taxon>Intramacronucleata</taxon>
        <taxon>Spirotrichea</taxon>
        <taxon>Stichotrichia</taxon>
        <taxon>Sporadotrichida</taxon>
        <taxon>Halteriidae</taxon>
        <taxon>Halteria</taxon>
    </lineage>
</organism>
<dbReference type="PANTHER" id="PTHR44899">
    <property type="entry name" value="CAMK FAMILY PROTEIN KINASE"/>
    <property type="match status" value="1"/>
</dbReference>
<evidence type="ECO:0000256" key="1">
    <source>
        <dbReference type="ARBA" id="ARBA00012513"/>
    </source>
</evidence>
<dbReference type="InterPro" id="IPR011009">
    <property type="entry name" value="Kinase-like_dom_sf"/>
</dbReference>
<evidence type="ECO:0000256" key="9">
    <source>
        <dbReference type="PROSITE-ProRule" id="PRU10141"/>
    </source>
</evidence>
<keyword evidence="3" id="KW-0808">Transferase</keyword>
<comment type="caution">
    <text evidence="12">The sequence shown here is derived from an EMBL/GenBank/DDBJ whole genome shotgun (WGS) entry which is preliminary data.</text>
</comment>
<evidence type="ECO:0000259" key="11">
    <source>
        <dbReference type="PROSITE" id="PS50011"/>
    </source>
</evidence>
<dbReference type="OrthoDB" id="298008at2759"/>
<gene>
    <name evidence="12" type="ORF">FGO68_gene3713</name>
</gene>
<evidence type="ECO:0000256" key="4">
    <source>
        <dbReference type="ARBA" id="ARBA00022741"/>
    </source>
</evidence>
<evidence type="ECO:0000313" key="13">
    <source>
        <dbReference type="Proteomes" id="UP000785679"/>
    </source>
</evidence>
<evidence type="ECO:0000313" key="12">
    <source>
        <dbReference type="EMBL" id="TNV82207.1"/>
    </source>
</evidence>
<keyword evidence="2 10" id="KW-0723">Serine/threonine-protein kinase</keyword>
<keyword evidence="13" id="KW-1185">Reference proteome</keyword>
<dbReference type="InterPro" id="IPR017441">
    <property type="entry name" value="Protein_kinase_ATP_BS"/>
</dbReference>
<dbReference type="InterPro" id="IPR001245">
    <property type="entry name" value="Ser-Thr/Tyr_kinase_cat_dom"/>
</dbReference>
<dbReference type="PROSITE" id="PS50011">
    <property type="entry name" value="PROTEIN_KINASE_DOM"/>
    <property type="match status" value="1"/>
</dbReference>
<comment type="catalytic activity">
    <reaction evidence="8">
        <text>L-seryl-[protein] + ATP = O-phospho-L-seryl-[protein] + ADP + H(+)</text>
        <dbReference type="Rhea" id="RHEA:17989"/>
        <dbReference type="Rhea" id="RHEA-COMP:9863"/>
        <dbReference type="Rhea" id="RHEA-COMP:11604"/>
        <dbReference type="ChEBI" id="CHEBI:15378"/>
        <dbReference type="ChEBI" id="CHEBI:29999"/>
        <dbReference type="ChEBI" id="CHEBI:30616"/>
        <dbReference type="ChEBI" id="CHEBI:83421"/>
        <dbReference type="ChEBI" id="CHEBI:456216"/>
        <dbReference type="EC" id="2.7.11.1"/>
    </reaction>
</comment>
<dbReference type="Gene3D" id="1.10.510.10">
    <property type="entry name" value="Transferase(Phosphotransferase) domain 1"/>
    <property type="match status" value="1"/>
</dbReference>
<evidence type="ECO:0000256" key="8">
    <source>
        <dbReference type="ARBA" id="ARBA00048679"/>
    </source>
</evidence>
<dbReference type="SMART" id="SM00220">
    <property type="entry name" value="S_TKc"/>
    <property type="match status" value="1"/>
</dbReference>
<protein>
    <recommendedName>
        <fullName evidence="1">non-specific serine/threonine protein kinase</fullName>
        <ecNumber evidence="1">2.7.11.1</ecNumber>
    </recommendedName>
</protein>
<dbReference type="PANTHER" id="PTHR44899:SF3">
    <property type="entry name" value="SERINE_THREONINE-PROTEIN KINASE NEK1"/>
    <property type="match status" value="1"/>
</dbReference>
<name>A0A8J8NUG1_HALGN</name>
<comment type="similarity">
    <text evidence="10">Belongs to the protein kinase superfamily.</text>
</comment>
<dbReference type="PROSITE" id="PS00107">
    <property type="entry name" value="PROTEIN_KINASE_ATP"/>
    <property type="match status" value="1"/>
</dbReference>
<dbReference type="PROSITE" id="PS00108">
    <property type="entry name" value="PROTEIN_KINASE_ST"/>
    <property type="match status" value="1"/>
</dbReference>
<feature type="binding site" evidence="9">
    <location>
        <position position="43"/>
    </location>
    <ligand>
        <name>ATP</name>
        <dbReference type="ChEBI" id="CHEBI:30616"/>
    </ligand>
</feature>
<dbReference type="SUPFAM" id="SSF56112">
    <property type="entry name" value="Protein kinase-like (PK-like)"/>
    <property type="match status" value="1"/>
</dbReference>
<dbReference type="GO" id="GO:0005524">
    <property type="term" value="F:ATP binding"/>
    <property type="evidence" value="ECO:0007669"/>
    <property type="project" value="UniProtKB-UniRule"/>
</dbReference>
<comment type="catalytic activity">
    <reaction evidence="7">
        <text>L-threonyl-[protein] + ATP = O-phospho-L-threonyl-[protein] + ADP + H(+)</text>
        <dbReference type="Rhea" id="RHEA:46608"/>
        <dbReference type="Rhea" id="RHEA-COMP:11060"/>
        <dbReference type="Rhea" id="RHEA-COMP:11605"/>
        <dbReference type="ChEBI" id="CHEBI:15378"/>
        <dbReference type="ChEBI" id="CHEBI:30013"/>
        <dbReference type="ChEBI" id="CHEBI:30616"/>
        <dbReference type="ChEBI" id="CHEBI:61977"/>
        <dbReference type="ChEBI" id="CHEBI:456216"/>
        <dbReference type="EC" id="2.7.11.1"/>
    </reaction>
</comment>
<feature type="domain" description="Protein kinase" evidence="11">
    <location>
        <begin position="14"/>
        <end position="281"/>
    </location>
</feature>
<dbReference type="EC" id="2.7.11.1" evidence="1"/>
<dbReference type="InterPro" id="IPR000719">
    <property type="entry name" value="Prot_kinase_dom"/>
</dbReference>
<dbReference type="Pfam" id="PF00069">
    <property type="entry name" value="Pkinase"/>
    <property type="match status" value="1"/>
</dbReference>
<reference evidence="12" key="1">
    <citation type="submission" date="2019-06" db="EMBL/GenBank/DDBJ databases">
        <authorList>
            <person name="Zheng W."/>
        </authorList>
    </citation>
    <scope>NUCLEOTIDE SEQUENCE</scope>
    <source>
        <strain evidence="12">QDHG01</strain>
    </source>
</reference>
<evidence type="ECO:0000256" key="7">
    <source>
        <dbReference type="ARBA" id="ARBA00047899"/>
    </source>
</evidence>
<keyword evidence="6 9" id="KW-0067">ATP-binding</keyword>
<dbReference type="EMBL" id="RRYP01005240">
    <property type="protein sequence ID" value="TNV82207.1"/>
    <property type="molecule type" value="Genomic_DNA"/>
</dbReference>
<sequence length="282" mass="32653">MQVPSVSFDVINNYRVLRKLGAGTFGTAFQVENNTTSERCVLKYQNDMDSGQMQHRANQDMLREIEFLKSNKHPFIVKQIEAFRDPYQGEHDRKNCIILEYADGGSLEKVLEKNGKAFKEQEALRWFAQICLGLSHLHRKNFVHRDIKLENILIKGIETGRFALISDFGSVKRLTADTLLTVAGTPQYFAPEIFTAEFDHKIDVWAAGIVLYELLTNRDYPFIVSEKLLKVNPLHCLQKAEFKPWPSNISVECRELFMKLFEKDPKRRPSIDEVLQYHQSLV</sequence>
<dbReference type="PRINTS" id="PR00109">
    <property type="entry name" value="TYRKINASE"/>
</dbReference>
<dbReference type="GO" id="GO:0004674">
    <property type="term" value="F:protein serine/threonine kinase activity"/>
    <property type="evidence" value="ECO:0007669"/>
    <property type="project" value="UniProtKB-KW"/>
</dbReference>
<accession>A0A8J8NUG1</accession>
<dbReference type="InterPro" id="IPR008271">
    <property type="entry name" value="Ser/Thr_kinase_AS"/>
</dbReference>
<keyword evidence="5" id="KW-0418">Kinase</keyword>
<evidence type="ECO:0000256" key="10">
    <source>
        <dbReference type="RuleBase" id="RU000304"/>
    </source>
</evidence>
<keyword evidence="4 9" id="KW-0547">Nucleotide-binding</keyword>
<proteinExistence type="inferred from homology"/>
<evidence type="ECO:0000256" key="3">
    <source>
        <dbReference type="ARBA" id="ARBA00022679"/>
    </source>
</evidence>
<dbReference type="InterPro" id="IPR051131">
    <property type="entry name" value="NEK_Ser/Thr_kinase_NIMA"/>
</dbReference>
<evidence type="ECO:0000256" key="6">
    <source>
        <dbReference type="ARBA" id="ARBA00022840"/>
    </source>
</evidence>
<dbReference type="Proteomes" id="UP000785679">
    <property type="component" value="Unassembled WGS sequence"/>
</dbReference>